<gene>
    <name evidence="2" type="primary">rnf123</name>
</gene>
<organism evidence="1 2">
    <name type="scientific">Danio rerio</name>
    <name type="common">Zebrafish</name>
    <name type="synonym">Brachydanio rerio</name>
    <dbReference type="NCBI Taxonomy" id="7955"/>
    <lineage>
        <taxon>Eukaryota</taxon>
        <taxon>Metazoa</taxon>
        <taxon>Chordata</taxon>
        <taxon>Craniata</taxon>
        <taxon>Vertebrata</taxon>
        <taxon>Euteleostomi</taxon>
        <taxon>Actinopterygii</taxon>
        <taxon>Neopterygii</taxon>
        <taxon>Teleostei</taxon>
        <taxon>Ostariophysi</taxon>
        <taxon>Cypriniformes</taxon>
        <taxon>Danionidae</taxon>
        <taxon>Danioninae</taxon>
        <taxon>Danio</taxon>
    </lineage>
</organism>
<proteinExistence type="predicted"/>
<reference evidence="2" key="1">
    <citation type="submission" date="2025-08" db="UniProtKB">
        <authorList>
            <consortium name="RefSeq"/>
        </authorList>
    </citation>
    <scope>IDENTIFICATION</scope>
    <source>
        <strain evidence="2">Tuebingen</strain>
        <tissue evidence="2">Fibroblasts and whole tissue</tissue>
    </source>
</reference>
<dbReference type="Proteomes" id="UP000000437">
    <property type="component" value="Chromosome 22"/>
</dbReference>
<evidence type="ECO:0000313" key="1">
    <source>
        <dbReference type="Proteomes" id="UP000000437"/>
    </source>
</evidence>
<sequence length="1169" mass="132487">MSSKGGTALSRRNYRLASDTDKPKVTGIVNEKLLSDYLHHVFPASSKQGPASAAYRKTLTLQDLGAHLEKLLAEDNATEDGRDQTEGSLGPSTVVLDHSSGFEGLLFVDDDLLGVIGHSNFSSIRATTCVYKGKWVYEVLISSQGLMQIGWCTLNCRFNQEEGVGDTPDSYAYDGNRVRKWNVTTTNYGKSWAAGDIVSCLIDLDEGTITFCLNGQSLGVAFSNIKTGPGVAYFPAISLSFKESVAFNFGSRPLRYPVEGYLPLQSPPTADLIKAHRLLGYLKTVLSTSIDMQEEKIVEKDSSVWQLHGDPTILVTLAHIFNHFAPLMCKVYLVEDVLMNFLLSILEGGGSVDEHPLIQQLMDLFWLLMEDYEVRECLKQLMMSLLRAYRFSPIIPDLGFQIHYLRLTSAILRHEKSRKYLLSNVLFDVLRSVVFFYIKTPLRVKEAGLEELIPTTWWPTRFDKEGKDERDPREETADERLRRRAYERGCQRLKKRIEVVEELQVQILRLMLNNKDKGTGEASRYIFLNKFRKFLQENASNRGNPTVLCPSEYMVCFLHRLITAIRSYWDEGKRKSPGSISSEDAYVPPQLFYNGKVDYFDLQRLGGLLSHLKKTLKDDLAAKANIIIDPAEIQAVSMDDLDENEETGAAQRPSGAVAMGGALARPSWLSSPTLGRANRFLSTAAVSLMTPRRPLAPPEKVKVRTLAVEQRTEEDIEGSHGNDGLLLGRPFEEPDQPITEKSLLEILDGVVMIYNLSVHQQLGKMVVVSDDVHEYAVALKDTEEKIARCPSRRPDILEELQKSQKVFAEKLNHLSRRLAWINATIYSKEKMLDVYWLLRVCIQTIEHSDGTGSLFAFMPEFYLNVAMNSYSALKNYFSPSNCMEELPGYEDTLIQLAAILAKHFADPRIVGTDIKDSLMQALASYVCYPQSLRAVERIPEEQRMAMMKNLLAPYEQRPWAQTNWILVRLWRGCGFGYRYTRLPHLLKTKPEDANLPSLQKPCPSLLLQRHMAELLIQDRDMAASFLNSVLNQLNWAFSEFIGMIQEIQQAAERPERNFVDTRQLKVCSTCFDLSVSLLRVLEMTITLVPEIFLDWTRPSAELLLRRLAQLLNQVLNRVTAERNLFDRVVNLRLPGLESVDHYPILVAVTGILVRILVDSNKQGLFLFIY</sequence>
<keyword evidence="1" id="KW-1185">Reference proteome</keyword>
<evidence type="ECO:0000313" key="2">
    <source>
        <dbReference type="RefSeq" id="XP_073793683.1"/>
    </source>
</evidence>
<dbReference type="RefSeq" id="XP_073793683.1">
    <property type="nucleotide sequence ID" value="XM_073937582.1"/>
</dbReference>
<accession>A0AC58IHH1</accession>
<protein>
    <submittedName>
        <fullName evidence="2">E3 ubiquitin-protein ligase RNF123 isoform X4</fullName>
    </submittedName>
</protein>
<name>A0AC58IHH1_DANRE</name>